<sequence>MLEEKALCGTNMALVGSATHVADELIRWMDETDLDGFNIARIVAHETYEKFIDLVIPILQERGRYKTEYAPGTFREKLFGTTRIPENHTAGSYRR</sequence>
<dbReference type="EMBL" id="JAJNDB010000001">
    <property type="protein sequence ID" value="MCD2192113.1"/>
    <property type="molecule type" value="Genomic_DNA"/>
</dbReference>
<keyword evidence="4" id="KW-0503">Monooxygenase</keyword>
<evidence type="ECO:0000256" key="3">
    <source>
        <dbReference type="ARBA" id="ARBA00023002"/>
    </source>
</evidence>
<organism evidence="5 6">
    <name type="scientific">Actinomycetospora endophytica</name>
    <dbReference type="NCBI Taxonomy" id="2291215"/>
    <lineage>
        <taxon>Bacteria</taxon>
        <taxon>Bacillati</taxon>
        <taxon>Actinomycetota</taxon>
        <taxon>Actinomycetes</taxon>
        <taxon>Pseudonocardiales</taxon>
        <taxon>Pseudonocardiaceae</taxon>
        <taxon>Actinomycetospora</taxon>
    </lineage>
</organism>
<dbReference type="Proteomes" id="UP001199469">
    <property type="component" value="Unassembled WGS sequence"/>
</dbReference>
<evidence type="ECO:0000256" key="2">
    <source>
        <dbReference type="ARBA" id="ARBA00022643"/>
    </source>
</evidence>
<reference evidence="5 6" key="1">
    <citation type="submission" date="2021-11" db="EMBL/GenBank/DDBJ databases">
        <title>Draft genome sequence of Actinomycetospora sp. SF1 isolated from the rhizosphere soil.</title>
        <authorList>
            <person name="Duangmal K."/>
            <person name="Chantavorakit T."/>
        </authorList>
    </citation>
    <scope>NUCLEOTIDE SEQUENCE [LARGE SCALE GENOMIC DNA]</scope>
    <source>
        <strain evidence="5 6">TBRC 5722</strain>
    </source>
</reference>
<accession>A0ABS8P1I2</accession>
<dbReference type="PANTHER" id="PTHR30011">
    <property type="entry name" value="ALKANESULFONATE MONOOXYGENASE-RELATED"/>
    <property type="match status" value="1"/>
</dbReference>
<evidence type="ECO:0000313" key="5">
    <source>
        <dbReference type="EMBL" id="MCD2192113.1"/>
    </source>
</evidence>
<keyword evidence="6" id="KW-1185">Reference proteome</keyword>
<evidence type="ECO:0000256" key="1">
    <source>
        <dbReference type="ARBA" id="ARBA00022630"/>
    </source>
</evidence>
<keyword evidence="3" id="KW-0560">Oxidoreductase</keyword>
<dbReference type="PANTHER" id="PTHR30011:SF16">
    <property type="entry name" value="C2H2 FINGER DOMAIN TRANSCRIPTION FACTOR (EUROFUNG)-RELATED"/>
    <property type="match status" value="1"/>
</dbReference>
<keyword evidence="2" id="KW-0288">FMN</keyword>
<proteinExistence type="predicted"/>
<dbReference type="InterPro" id="IPR036661">
    <property type="entry name" value="Luciferase-like_sf"/>
</dbReference>
<dbReference type="InterPro" id="IPR051260">
    <property type="entry name" value="Diverse_substr_monoxygenases"/>
</dbReference>
<comment type="caution">
    <text evidence="5">The sequence shown here is derived from an EMBL/GenBank/DDBJ whole genome shotgun (WGS) entry which is preliminary data.</text>
</comment>
<name>A0ABS8P1I2_9PSEU</name>
<gene>
    <name evidence="5" type="ORF">LQ327_01735</name>
</gene>
<evidence type="ECO:0000256" key="4">
    <source>
        <dbReference type="ARBA" id="ARBA00023033"/>
    </source>
</evidence>
<keyword evidence="1" id="KW-0285">Flavoprotein</keyword>
<dbReference type="Gene3D" id="3.20.20.30">
    <property type="entry name" value="Luciferase-like domain"/>
    <property type="match status" value="1"/>
</dbReference>
<evidence type="ECO:0000313" key="6">
    <source>
        <dbReference type="Proteomes" id="UP001199469"/>
    </source>
</evidence>
<dbReference type="RefSeq" id="WP_230729804.1">
    <property type="nucleotide sequence ID" value="NZ_JAJNDB010000001.1"/>
</dbReference>
<evidence type="ECO:0008006" key="7">
    <source>
        <dbReference type="Google" id="ProtNLM"/>
    </source>
</evidence>
<dbReference type="SUPFAM" id="SSF51679">
    <property type="entry name" value="Bacterial luciferase-like"/>
    <property type="match status" value="1"/>
</dbReference>
<protein>
    <recommendedName>
        <fullName evidence="7">Luciferase-like monooxygenase</fullName>
    </recommendedName>
</protein>